<accession>A0A9N9GR48</accession>
<proteinExistence type="predicted"/>
<reference evidence="1" key="1">
    <citation type="submission" date="2021-06" db="EMBL/GenBank/DDBJ databases">
        <authorList>
            <person name="Kallberg Y."/>
            <person name="Tangrot J."/>
            <person name="Rosling A."/>
        </authorList>
    </citation>
    <scope>NUCLEOTIDE SEQUENCE</scope>
    <source>
        <strain evidence="1">MA453B</strain>
    </source>
</reference>
<dbReference type="OrthoDB" id="10502275at2759"/>
<organism evidence="1 2">
    <name type="scientific">Dentiscutata erythropus</name>
    <dbReference type="NCBI Taxonomy" id="1348616"/>
    <lineage>
        <taxon>Eukaryota</taxon>
        <taxon>Fungi</taxon>
        <taxon>Fungi incertae sedis</taxon>
        <taxon>Mucoromycota</taxon>
        <taxon>Glomeromycotina</taxon>
        <taxon>Glomeromycetes</taxon>
        <taxon>Diversisporales</taxon>
        <taxon>Gigasporaceae</taxon>
        <taxon>Dentiscutata</taxon>
    </lineage>
</organism>
<keyword evidence="2" id="KW-1185">Reference proteome</keyword>
<comment type="caution">
    <text evidence="1">The sequence shown here is derived from an EMBL/GenBank/DDBJ whole genome shotgun (WGS) entry which is preliminary data.</text>
</comment>
<evidence type="ECO:0000313" key="2">
    <source>
        <dbReference type="Proteomes" id="UP000789405"/>
    </source>
</evidence>
<protein>
    <submittedName>
        <fullName evidence="1">9073_t:CDS:1</fullName>
    </submittedName>
</protein>
<evidence type="ECO:0000313" key="1">
    <source>
        <dbReference type="EMBL" id="CAG8623869.1"/>
    </source>
</evidence>
<name>A0A9N9GR48_9GLOM</name>
<gene>
    <name evidence="1" type="ORF">DERYTH_LOCUS8783</name>
</gene>
<dbReference type="Proteomes" id="UP000789405">
    <property type="component" value="Unassembled WGS sequence"/>
</dbReference>
<dbReference type="EMBL" id="CAJVPY010004611">
    <property type="protein sequence ID" value="CAG8623869.1"/>
    <property type="molecule type" value="Genomic_DNA"/>
</dbReference>
<dbReference type="AlphaFoldDB" id="A0A9N9GR48"/>
<sequence>MVNNEELTQEQQLKIKEFLLKEENLFAQSLENLDHINAITHSINTGSLPISRIRYAKIGCGGFLSISHICCAKIRSENEKLLEETFIQRLFELIEVLPVVRNDAVRQIKKAQESAKRKHDQNLQHIEELKKGNLILVYKAS</sequence>